<dbReference type="InterPro" id="IPR020084">
    <property type="entry name" value="NUDIX_hydrolase_CS"/>
</dbReference>
<gene>
    <name evidence="4" type="ORF">UT63_C0072G0009</name>
</gene>
<dbReference type="InterPro" id="IPR015797">
    <property type="entry name" value="NUDIX_hydrolase-like_dom_sf"/>
</dbReference>
<dbReference type="Pfam" id="PF00293">
    <property type="entry name" value="NUDIX"/>
    <property type="match status" value="1"/>
</dbReference>
<protein>
    <submittedName>
        <fullName evidence="4">NUDIX hydrolase</fullName>
    </submittedName>
</protein>
<dbReference type="PANTHER" id="PTHR43046">
    <property type="entry name" value="GDP-MANNOSE MANNOSYL HYDROLASE"/>
    <property type="match status" value="1"/>
</dbReference>
<proteinExistence type="predicted"/>
<accession>A0A0G0PTZ9</accession>
<organism evidence="4 5">
    <name type="scientific">Candidatus Gottesmanbacteria bacterium GW2011_GWC2_39_8</name>
    <dbReference type="NCBI Taxonomy" id="1618450"/>
    <lineage>
        <taxon>Bacteria</taxon>
        <taxon>Candidatus Gottesmaniibacteriota</taxon>
    </lineage>
</organism>
<dbReference type="AlphaFoldDB" id="A0A0G0PTZ9"/>
<dbReference type="GO" id="GO:0016787">
    <property type="term" value="F:hydrolase activity"/>
    <property type="evidence" value="ECO:0007669"/>
    <property type="project" value="UniProtKB-KW"/>
</dbReference>
<dbReference type="Proteomes" id="UP000034539">
    <property type="component" value="Unassembled WGS sequence"/>
</dbReference>
<evidence type="ECO:0000259" key="3">
    <source>
        <dbReference type="PROSITE" id="PS51462"/>
    </source>
</evidence>
<dbReference type="PROSITE" id="PS00893">
    <property type="entry name" value="NUDIX_BOX"/>
    <property type="match status" value="1"/>
</dbReference>
<dbReference type="InterPro" id="IPR000086">
    <property type="entry name" value="NUDIX_hydrolase_dom"/>
</dbReference>
<comment type="cofactor">
    <cofactor evidence="1">
        <name>Mg(2+)</name>
        <dbReference type="ChEBI" id="CHEBI:18420"/>
    </cofactor>
</comment>
<evidence type="ECO:0000256" key="1">
    <source>
        <dbReference type="ARBA" id="ARBA00001946"/>
    </source>
</evidence>
<comment type="caution">
    <text evidence="4">The sequence shown here is derived from an EMBL/GenBank/DDBJ whole genome shotgun (WGS) entry which is preliminary data.</text>
</comment>
<dbReference type="SUPFAM" id="SSF55811">
    <property type="entry name" value="Nudix"/>
    <property type="match status" value="1"/>
</dbReference>
<dbReference type="PROSITE" id="PS51462">
    <property type="entry name" value="NUDIX"/>
    <property type="match status" value="1"/>
</dbReference>
<dbReference type="EMBL" id="LBXN01000072">
    <property type="protein sequence ID" value="KKR31388.1"/>
    <property type="molecule type" value="Genomic_DNA"/>
</dbReference>
<name>A0A0G0PTZ9_9BACT</name>
<reference evidence="4 5" key="1">
    <citation type="journal article" date="2015" name="Nature">
        <title>rRNA introns, odd ribosomes, and small enigmatic genomes across a large radiation of phyla.</title>
        <authorList>
            <person name="Brown C.T."/>
            <person name="Hug L.A."/>
            <person name="Thomas B.C."/>
            <person name="Sharon I."/>
            <person name="Castelle C.J."/>
            <person name="Singh A."/>
            <person name="Wilkins M.J."/>
            <person name="Williams K.H."/>
            <person name="Banfield J.F."/>
        </authorList>
    </citation>
    <scope>NUCLEOTIDE SEQUENCE [LARGE SCALE GENOMIC DNA]</scope>
</reference>
<dbReference type="Gene3D" id="3.90.79.10">
    <property type="entry name" value="Nucleoside Triphosphate Pyrophosphohydrolase"/>
    <property type="match status" value="1"/>
</dbReference>
<keyword evidence="2 4" id="KW-0378">Hydrolase</keyword>
<evidence type="ECO:0000256" key="2">
    <source>
        <dbReference type="ARBA" id="ARBA00022801"/>
    </source>
</evidence>
<evidence type="ECO:0000313" key="4">
    <source>
        <dbReference type="EMBL" id="KKR31388.1"/>
    </source>
</evidence>
<dbReference type="PANTHER" id="PTHR43046:SF14">
    <property type="entry name" value="MUTT_NUDIX FAMILY PROTEIN"/>
    <property type="match status" value="1"/>
</dbReference>
<sequence length="162" mass="18912">MDKRNIVVTFECFVKKDDKYIMLHRKADKRIMPDVWMAPGGHREFNEGLFEAARREIMEETGLTIKNIKIKATGNAYLKDLNEEFFFHLLIADYDSGELIQNIKDGELVWLTKEEIIKLDKVLAELKSVIPLILNDNDRVISYKATYEKGNEMSFFEIESES</sequence>
<feature type="domain" description="Nudix hydrolase" evidence="3">
    <location>
        <begin position="3"/>
        <end position="134"/>
    </location>
</feature>
<evidence type="ECO:0000313" key="5">
    <source>
        <dbReference type="Proteomes" id="UP000034539"/>
    </source>
</evidence>